<reference evidence="2 3" key="1">
    <citation type="submission" date="2024-02" db="EMBL/GenBank/DDBJ databases">
        <title>de novo genome assembly of Solanum bulbocastanum strain 11H21.</title>
        <authorList>
            <person name="Hosaka A.J."/>
        </authorList>
    </citation>
    <scope>NUCLEOTIDE SEQUENCE [LARGE SCALE GENOMIC DNA]</scope>
    <source>
        <tissue evidence="2">Young leaves</tissue>
    </source>
</reference>
<accession>A0AAN8TTG3</accession>
<evidence type="ECO:0000313" key="2">
    <source>
        <dbReference type="EMBL" id="KAK6789561.1"/>
    </source>
</evidence>
<protein>
    <recommendedName>
        <fullName evidence="1">DUF4216 domain-containing protein</fullName>
    </recommendedName>
</protein>
<dbReference type="AlphaFoldDB" id="A0AAN8TTG3"/>
<gene>
    <name evidence="2" type="ORF">RDI58_013361</name>
</gene>
<feature type="domain" description="DUF4216" evidence="1">
    <location>
        <begin position="102"/>
        <end position="178"/>
    </location>
</feature>
<organism evidence="2 3">
    <name type="scientific">Solanum bulbocastanum</name>
    <name type="common">Wild potato</name>
    <dbReference type="NCBI Taxonomy" id="147425"/>
    <lineage>
        <taxon>Eukaryota</taxon>
        <taxon>Viridiplantae</taxon>
        <taxon>Streptophyta</taxon>
        <taxon>Embryophyta</taxon>
        <taxon>Tracheophyta</taxon>
        <taxon>Spermatophyta</taxon>
        <taxon>Magnoliopsida</taxon>
        <taxon>eudicotyledons</taxon>
        <taxon>Gunneridae</taxon>
        <taxon>Pentapetalae</taxon>
        <taxon>asterids</taxon>
        <taxon>lamiids</taxon>
        <taxon>Solanales</taxon>
        <taxon>Solanaceae</taxon>
        <taxon>Solanoideae</taxon>
        <taxon>Solaneae</taxon>
        <taxon>Solanum</taxon>
    </lineage>
</organism>
<sequence length="199" mass="23691">MEFENDVPCLRNRPNQHDDGGIIDPLATPFPHSIIQEKEVQNILESKNFYFVGTYGNHVFYSRFSEWLREYVHNGVNVMDAVNVQFLHVISWGPDHRVRIIEFEYVVYWPKKKLVIYQCKWYDTDSSGTKVHPQYKIVEINHTRQHHFYDSFIIEQNVKQVYYIPYPLCKNKSSWHVVIKTKPIGRVEVEDALDVAFQK</sequence>
<keyword evidence="3" id="KW-1185">Reference proteome</keyword>
<proteinExistence type="predicted"/>
<dbReference type="InterPro" id="IPR025312">
    <property type="entry name" value="DUF4216"/>
</dbReference>
<dbReference type="Proteomes" id="UP001371456">
    <property type="component" value="Unassembled WGS sequence"/>
</dbReference>
<name>A0AAN8TTG3_SOLBU</name>
<dbReference type="PANTHER" id="PTHR48258">
    <property type="entry name" value="DUF4218 DOMAIN-CONTAINING PROTEIN-RELATED"/>
    <property type="match status" value="1"/>
</dbReference>
<evidence type="ECO:0000259" key="1">
    <source>
        <dbReference type="Pfam" id="PF13952"/>
    </source>
</evidence>
<comment type="caution">
    <text evidence="2">The sequence shown here is derived from an EMBL/GenBank/DDBJ whole genome shotgun (WGS) entry which is preliminary data.</text>
</comment>
<dbReference type="EMBL" id="JBANQN010000005">
    <property type="protein sequence ID" value="KAK6789561.1"/>
    <property type="molecule type" value="Genomic_DNA"/>
</dbReference>
<evidence type="ECO:0000313" key="3">
    <source>
        <dbReference type="Proteomes" id="UP001371456"/>
    </source>
</evidence>
<dbReference type="PANTHER" id="PTHR48258:SF11">
    <property type="entry name" value="TDCA1-ORF2 PROTEIN"/>
    <property type="match status" value="1"/>
</dbReference>
<dbReference type="Pfam" id="PF13952">
    <property type="entry name" value="DUF4216"/>
    <property type="match status" value="1"/>
</dbReference>